<keyword evidence="2" id="KW-1185">Reference proteome</keyword>
<evidence type="ECO:0000313" key="1">
    <source>
        <dbReference type="EMBL" id="MDP9751955.1"/>
    </source>
</evidence>
<protein>
    <submittedName>
        <fullName evidence="1">Uncharacterized protein</fullName>
    </submittedName>
</protein>
<comment type="caution">
    <text evidence="1">The sequence shown here is derived from an EMBL/GenBank/DDBJ whole genome shotgun (WGS) entry which is preliminary data.</text>
</comment>
<dbReference type="Proteomes" id="UP001223886">
    <property type="component" value="Unassembled WGS sequence"/>
</dbReference>
<reference evidence="1 2" key="1">
    <citation type="submission" date="2023-07" db="EMBL/GenBank/DDBJ databases">
        <title>Genomic Encyclopedia of Type Strains, Phase IV (KMG-IV): sequencing the most valuable type-strain genomes for metagenomic binning, comparative biology and taxonomic classification.</title>
        <authorList>
            <person name="Goeker M."/>
        </authorList>
    </citation>
    <scope>NUCLEOTIDE SEQUENCE [LARGE SCALE GENOMIC DNA]</scope>
    <source>
        <strain evidence="1 2">DSM 25963</strain>
    </source>
</reference>
<sequence>MLGGLIPPIQFDKEYQFGCVNAPIDIEIRL</sequence>
<organism evidence="1 2">
    <name type="scientific">Thermoanaerobacter pentosaceus</name>
    <dbReference type="NCBI Taxonomy" id="694059"/>
    <lineage>
        <taxon>Bacteria</taxon>
        <taxon>Bacillati</taxon>
        <taxon>Bacillota</taxon>
        <taxon>Clostridia</taxon>
        <taxon>Thermoanaerobacterales</taxon>
        <taxon>Thermoanaerobacteraceae</taxon>
        <taxon>Thermoanaerobacter</taxon>
    </lineage>
</organism>
<evidence type="ECO:0000313" key="2">
    <source>
        <dbReference type="Proteomes" id="UP001223886"/>
    </source>
</evidence>
<name>A0ABT9M7A3_9THEO</name>
<proteinExistence type="predicted"/>
<gene>
    <name evidence="1" type="ORF">J2S24_002481</name>
</gene>
<dbReference type="EMBL" id="JAURUP010000043">
    <property type="protein sequence ID" value="MDP9751955.1"/>
    <property type="molecule type" value="Genomic_DNA"/>
</dbReference>
<accession>A0ABT9M7A3</accession>